<dbReference type="PANTHER" id="PTHR43404">
    <property type="entry name" value="LIPOPOLYSACCHARIDE CHOLINEPHOSPHOTRANSFERASE LICD"/>
    <property type="match status" value="1"/>
</dbReference>
<dbReference type="InterPro" id="IPR007074">
    <property type="entry name" value="LicD/FKTN/FKRP_NTP_transf"/>
</dbReference>
<comment type="caution">
    <text evidence="2">The sequence shown here is derived from an EMBL/GenBank/DDBJ whole genome shotgun (WGS) entry which is preliminary data.</text>
</comment>
<keyword evidence="3" id="KW-1185">Reference proteome</keyword>
<dbReference type="Pfam" id="PF04991">
    <property type="entry name" value="LicD"/>
    <property type="match status" value="1"/>
</dbReference>
<evidence type="ECO:0000313" key="2">
    <source>
        <dbReference type="EMBL" id="MCQ1528263.1"/>
    </source>
</evidence>
<dbReference type="PANTHER" id="PTHR43404:SF2">
    <property type="entry name" value="LIPOPOLYSACCHARIDE CHOLINEPHOSPHOTRANSFERASE LICD"/>
    <property type="match status" value="1"/>
</dbReference>
<proteinExistence type="predicted"/>
<dbReference type="EMBL" id="JAJEKE010000001">
    <property type="protein sequence ID" value="MCQ1528263.1"/>
    <property type="molecule type" value="Genomic_DNA"/>
</dbReference>
<name>A0ABT1NAJ0_9FIRM</name>
<evidence type="ECO:0000259" key="1">
    <source>
        <dbReference type="Pfam" id="PF04991"/>
    </source>
</evidence>
<dbReference type="InterPro" id="IPR052942">
    <property type="entry name" value="LPS_cholinephosphotransferase"/>
</dbReference>
<dbReference type="RefSeq" id="WP_255225755.1">
    <property type="nucleotide sequence ID" value="NZ_JAJEKE010000001.1"/>
</dbReference>
<reference evidence="2 3" key="1">
    <citation type="submission" date="2021-10" db="EMBL/GenBank/DDBJ databases">
        <title>Lutispora strain m25 sp. nov., a thermophilic, non-spore-forming bacterium isolated from a lab-scale methanogenic bioreactor digesting anaerobic sludge.</title>
        <authorList>
            <person name="El Houari A."/>
            <person name="Mcdonald J."/>
        </authorList>
    </citation>
    <scope>NUCLEOTIDE SEQUENCE [LARGE SCALE GENOMIC DNA]</scope>
    <source>
        <strain evidence="3">m25</strain>
    </source>
</reference>
<gene>
    <name evidence="2" type="ORF">LJD61_01690</name>
</gene>
<feature type="domain" description="LicD/FKTN/FKRP nucleotidyltransferase" evidence="1">
    <location>
        <begin position="25"/>
        <end position="239"/>
    </location>
</feature>
<evidence type="ECO:0000313" key="3">
    <source>
        <dbReference type="Proteomes" id="UP001651880"/>
    </source>
</evidence>
<organism evidence="2 3">
    <name type="scientific">Lutispora saccharofermentans</name>
    <dbReference type="NCBI Taxonomy" id="3024236"/>
    <lineage>
        <taxon>Bacteria</taxon>
        <taxon>Bacillati</taxon>
        <taxon>Bacillota</taxon>
        <taxon>Clostridia</taxon>
        <taxon>Lutisporales</taxon>
        <taxon>Lutisporaceae</taxon>
        <taxon>Lutispora</taxon>
    </lineage>
</organism>
<protein>
    <submittedName>
        <fullName evidence="2">LicD family protein</fullName>
    </submittedName>
</protein>
<accession>A0ABT1NAJ0</accession>
<sequence>MEDPINKSSIQLMSLNMMMEMDRICKKNNLKYYLAYGTVLGAVRHKGFIPWDDDIDIIVDIDNYKRFCDIIRHEIPDDYVLYSADQDLNYDSLKARISLRKYFHHIIHIDIFPIVGVPKSITGRKLFCNICHILYRSYFVKKVSINVNYKGNKKKRIITLIVKLLLKPVPARLIKLIFDKLSTLYHIKESDTIYNICGCYGYKELIPKEYLGEPVFLEFEGLALPVPEKWDAYLTHLYGDYMTPIQDNS</sequence>
<dbReference type="Proteomes" id="UP001651880">
    <property type="component" value="Unassembled WGS sequence"/>
</dbReference>